<dbReference type="RefSeq" id="WP_205115111.1">
    <property type="nucleotide sequence ID" value="NZ_JAFBCM010000001.1"/>
</dbReference>
<feature type="region of interest" description="Disordered" evidence="1">
    <location>
        <begin position="1"/>
        <end position="24"/>
    </location>
</feature>
<organism evidence="2 3">
    <name type="scientific">Tenggerimyces flavus</name>
    <dbReference type="NCBI Taxonomy" id="1708749"/>
    <lineage>
        <taxon>Bacteria</taxon>
        <taxon>Bacillati</taxon>
        <taxon>Actinomycetota</taxon>
        <taxon>Actinomycetes</taxon>
        <taxon>Propionibacteriales</taxon>
        <taxon>Nocardioidaceae</taxon>
        <taxon>Tenggerimyces</taxon>
    </lineage>
</organism>
<sequence length="132" mass="13990">MTNTFKFTSWDEAPAPEGHEGPRTVHAHTTNEFAGVIEGTSVADHVMFYSGQGEGWGSGIYYGFEQIAGSVDGRKGSFVLQHVGSFDSTTVRATWTVVEGSGTGELEGLEATGGFVSVHGEGDSTTYTFELS</sequence>
<evidence type="ECO:0000256" key="1">
    <source>
        <dbReference type="SAM" id="MobiDB-lite"/>
    </source>
</evidence>
<dbReference type="Proteomes" id="UP001595699">
    <property type="component" value="Unassembled WGS sequence"/>
</dbReference>
<dbReference type="Pfam" id="PF11528">
    <property type="entry name" value="DUF3224"/>
    <property type="match status" value="1"/>
</dbReference>
<protein>
    <submittedName>
        <fullName evidence="2">DUF3224 domain-containing protein</fullName>
    </submittedName>
</protein>
<evidence type="ECO:0000313" key="2">
    <source>
        <dbReference type="EMBL" id="MFC3764270.1"/>
    </source>
</evidence>
<dbReference type="EMBL" id="JBHRZH010000023">
    <property type="protein sequence ID" value="MFC3764270.1"/>
    <property type="molecule type" value="Genomic_DNA"/>
</dbReference>
<name>A0ABV7YFZ0_9ACTN</name>
<keyword evidence="3" id="KW-1185">Reference proteome</keyword>
<accession>A0ABV7YFZ0</accession>
<evidence type="ECO:0000313" key="3">
    <source>
        <dbReference type="Proteomes" id="UP001595699"/>
    </source>
</evidence>
<proteinExistence type="predicted"/>
<reference evidence="3" key="1">
    <citation type="journal article" date="2019" name="Int. J. Syst. Evol. Microbiol.">
        <title>The Global Catalogue of Microorganisms (GCM) 10K type strain sequencing project: providing services to taxonomists for standard genome sequencing and annotation.</title>
        <authorList>
            <consortium name="The Broad Institute Genomics Platform"/>
            <consortium name="The Broad Institute Genome Sequencing Center for Infectious Disease"/>
            <person name="Wu L."/>
            <person name="Ma J."/>
        </authorList>
    </citation>
    <scope>NUCLEOTIDE SEQUENCE [LARGE SCALE GENOMIC DNA]</scope>
    <source>
        <strain evidence="3">CGMCC 4.7241</strain>
    </source>
</reference>
<dbReference type="Gene3D" id="2.40.350.10">
    <property type="entry name" value="SO1590-like"/>
    <property type="match status" value="1"/>
</dbReference>
<dbReference type="InterPro" id="IPR023159">
    <property type="entry name" value="SO1590-like_sf"/>
</dbReference>
<dbReference type="InterPro" id="IPR021607">
    <property type="entry name" value="DUF3224"/>
</dbReference>
<dbReference type="SUPFAM" id="SSF159238">
    <property type="entry name" value="SO1590-like"/>
    <property type="match status" value="1"/>
</dbReference>
<gene>
    <name evidence="2" type="ORF">ACFOUW_25770</name>
</gene>
<comment type="caution">
    <text evidence="2">The sequence shown here is derived from an EMBL/GenBank/DDBJ whole genome shotgun (WGS) entry which is preliminary data.</text>
</comment>